<dbReference type="InterPro" id="IPR002347">
    <property type="entry name" value="SDR_fam"/>
</dbReference>
<protein>
    <submittedName>
        <fullName evidence="6">NAD(P)-binding protein</fullName>
    </submittedName>
</protein>
<keyword evidence="7" id="KW-1185">Reference proteome</keyword>
<reference evidence="6 7" key="1">
    <citation type="journal article" date="2015" name="Fungal Genet. Biol.">
        <title>Evolution of novel wood decay mechanisms in Agaricales revealed by the genome sequences of Fistulina hepatica and Cylindrobasidium torrendii.</title>
        <authorList>
            <person name="Floudas D."/>
            <person name="Held B.W."/>
            <person name="Riley R."/>
            <person name="Nagy L.G."/>
            <person name="Koehler G."/>
            <person name="Ransdell A.S."/>
            <person name="Younus H."/>
            <person name="Chow J."/>
            <person name="Chiniquy J."/>
            <person name="Lipzen A."/>
            <person name="Tritt A."/>
            <person name="Sun H."/>
            <person name="Haridas S."/>
            <person name="LaButti K."/>
            <person name="Ohm R.A."/>
            <person name="Kues U."/>
            <person name="Blanchette R.A."/>
            <person name="Grigoriev I.V."/>
            <person name="Minto R.E."/>
            <person name="Hibbett D.S."/>
        </authorList>
    </citation>
    <scope>NUCLEOTIDE SEQUENCE [LARGE SCALE GENOMIC DNA]</scope>
    <source>
        <strain evidence="6 7">FP15055 ss-10</strain>
    </source>
</reference>
<keyword evidence="3" id="KW-0560">Oxidoreductase</keyword>
<dbReference type="Gene3D" id="3.40.50.720">
    <property type="entry name" value="NAD(P)-binding Rossmann-like Domain"/>
    <property type="match status" value="1"/>
</dbReference>
<dbReference type="SMART" id="SM00822">
    <property type="entry name" value="PKS_KR"/>
    <property type="match status" value="1"/>
</dbReference>
<evidence type="ECO:0000256" key="1">
    <source>
        <dbReference type="ARBA" id="ARBA00006484"/>
    </source>
</evidence>
<dbReference type="OrthoDB" id="1274115at2759"/>
<evidence type="ECO:0000256" key="4">
    <source>
        <dbReference type="RuleBase" id="RU000363"/>
    </source>
</evidence>
<dbReference type="CDD" id="cd05374">
    <property type="entry name" value="17beta-HSD-like_SDR_c"/>
    <property type="match status" value="1"/>
</dbReference>
<dbReference type="EMBL" id="KN880503">
    <property type="protein sequence ID" value="KIY68390.1"/>
    <property type="molecule type" value="Genomic_DNA"/>
</dbReference>
<evidence type="ECO:0000259" key="5">
    <source>
        <dbReference type="SMART" id="SM00822"/>
    </source>
</evidence>
<sequence length="301" mass="32092">MSLSESPRVWLITGSNSGLGLTLAESALAHGDKVIATARDLKKIPESLAAAKPIRLDLDASDEEIAKVAQEALKIYGRIDILVNNAGTGLPGTVEHMTDAQLKQTYQTNVFGPLSLTRALIPSFRAQKSGAIVSISSQGAITSWPGFSAYCSSKVALDYFMEGLGHEMSPFGVSVLIIQPGFIITDWWAKAAAVQNSAVSEVYPHIGGLESTMEWAVGTGCVSDARKTIERIYEFVTETGEAGKLRAEGASKLPLGNDCSGIYKNRIEQMQKTVDVCAPITGSVNLTDEQLAEVRKSRGAA</sequence>
<dbReference type="InterPro" id="IPR051911">
    <property type="entry name" value="SDR_oxidoreductase"/>
</dbReference>
<proteinExistence type="inferred from homology"/>
<evidence type="ECO:0000313" key="6">
    <source>
        <dbReference type="EMBL" id="KIY68390.1"/>
    </source>
</evidence>
<dbReference type="InterPro" id="IPR020904">
    <property type="entry name" value="Sc_DH/Rdtase_CS"/>
</dbReference>
<dbReference type="InterPro" id="IPR036291">
    <property type="entry name" value="NAD(P)-bd_dom_sf"/>
</dbReference>
<dbReference type="PANTHER" id="PTHR43976">
    <property type="entry name" value="SHORT CHAIN DEHYDROGENASE"/>
    <property type="match status" value="1"/>
</dbReference>
<dbReference type="InterPro" id="IPR057326">
    <property type="entry name" value="KR_dom"/>
</dbReference>
<accession>A0A0D7BDU7</accession>
<gene>
    <name evidence="6" type="ORF">CYLTODRAFT_489770</name>
</gene>
<dbReference type="PRINTS" id="PR00081">
    <property type="entry name" value="GDHRDH"/>
</dbReference>
<comment type="similarity">
    <text evidence="1 4">Belongs to the short-chain dehydrogenases/reductases (SDR) family.</text>
</comment>
<dbReference type="SUPFAM" id="SSF51735">
    <property type="entry name" value="NAD(P)-binding Rossmann-fold domains"/>
    <property type="match status" value="1"/>
</dbReference>
<evidence type="ECO:0000256" key="2">
    <source>
        <dbReference type="ARBA" id="ARBA00022857"/>
    </source>
</evidence>
<evidence type="ECO:0000256" key="3">
    <source>
        <dbReference type="ARBA" id="ARBA00023002"/>
    </source>
</evidence>
<name>A0A0D7BDU7_9AGAR</name>
<dbReference type="STRING" id="1314674.A0A0D7BDU7"/>
<dbReference type="Pfam" id="PF00106">
    <property type="entry name" value="adh_short"/>
    <property type="match status" value="1"/>
</dbReference>
<dbReference type="PROSITE" id="PS00061">
    <property type="entry name" value="ADH_SHORT"/>
    <property type="match status" value="1"/>
</dbReference>
<keyword evidence="2" id="KW-0521">NADP</keyword>
<dbReference type="GO" id="GO:0016491">
    <property type="term" value="F:oxidoreductase activity"/>
    <property type="evidence" value="ECO:0007669"/>
    <property type="project" value="UniProtKB-KW"/>
</dbReference>
<feature type="domain" description="Ketoreductase" evidence="5">
    <location>
        <begin position="8"/>
        <end position="186"/>
    </location>
</feature>
<evidence type="ECO:0000313" key="7">
    <source>
        <dbReference type="Proteomes" id="UP000054007"/>
    </source>
</evidence>
<dbReference type="AlphaFoldDB" id="A0A0D7BDU7"/>
<dbReference type="PANTHER" id="PTHR43976:SF16">
    <property type="entry name" value="SHORT-CHAIN DEHYDROGENASE_REDUCTASE FAMILY PROTEIN"/>
    <property type="match status" value="1"/>
</dbReference>
<organism evidence="6 7">
    <name type="scientific">Cylindrobasidium torrendii FP15055 ss-10</name>
    <dbReference type="NCBI Taxonomy" id="1314674"/>
    <lineage>
        <taxon>Eukaryota</taxon>
        <taxon>Fungi</taxon>
        <taxon>Dikarya</taxon>
        <taxon>Basidiomycota</taxon>
        <taxon>Agaricomycotina</taxon>
        <taxon>Agaricomycetes</taxon>
        <taxon>Agaricomycetidae</taxon>
        <taxon>Agaricales</taxon>
        <taxon>Marasmiineae</taxon>
        <taxon>Physalacriaceae</taxon>
        <taxon>Cylindrobasidium</taxon>
    </lineage>
</organism>
<dbReference type="Proteomes" id="UP000054007">
    <property type="component" value="Unassembled WGS sequence"/>
</dbReference>
<dbReference type="PRINTS" id="PR00080">
    <property type="entry name" value="SDRFAMILY"/>
</dbReference>